<gene>
    <name evidence="8" type="ORF">CUNI_LOCUS15841</name>
</gene>
<evidence type="ECO:0000259" key="7">
    <source>
        <dbReference type="PROSITE" id="PS50192"/>
    </source>
</evidence>
<dbReference type="GO" id="GO:0048278">
    <property type="term" value="P:vesicle docking"/>
    <property type="evidence" value="ECO:0007669"/>
    <property type="project" value="TreeGrafter"/>
</dbReference>
<evidence type="ECO:0000256" key="6">
    <source>
        <dbReference type="SAM" id="Phobius"/>
    </source>
</evidence>
<dbReference type="AlphaFoldDB" id="A0A8S3ZL95"/>
<dbReference type="PANTHER" id="PTHR19957">
    <property type="entry name" value="SYNTAXIN"/>
    <property type="match status" value="1"/>
</dbReference>
<keyword evidence="2" id="KW-0813">Transport</keyword>
<proteinExistence type="predicted"/>
<dbReference type="GO" id="GO:0031201">
    <property type="term" value="C:SNARE complex"/>
    <property type="evidence" value="ECO:0007669"/>
    <property type="project" value="TreeGrafter"/>
</dbReference>
<dbReference type="GO" id="GO:0012505">
    <property type="term" value="C:endomembrane system"/>
    <property type="evidence" value="ECO:0007669"/>
    <property type="project" value="TreeGrafter"/>
</dbReference>
<dbReference type="InterPro" id="IPR000727">
    <property type="entry name" value="T_SNARE_dom"/>
</dbReference>
<dbReference type="Gene3D" id="1.20.5.110">
    <property type="match status" value="1"/>
</dbReference>
<evidence type="ECO:0000256" key="3">
    <source>
        <dbReference type="ARBA" id="ARBA00023054"/>
    </source>
</evidence>
<dbReference type="EMBL" id="CAJHNH020003936">
    <property type="protein sequence ID" value="CAG5130283.1"/>
    <property type="molecule type" value="Genomic_DNA"/>
</dbReference>
<evidence type="ECO:0000313" key="9">
    <source>
        <dbReference type="Proteomes" id="UP000678393"/>
    </source>
</evidence>
<dbReference type="GO" id="GO:0006906">
    <property type="term" value="P:vesicle fusion"/>
    <property type="evidence" value="ECO:0007669"/>
    <property type="project" value="TreeGrafter"/>
</dbReference>
<sequence length="237" mass="27097">MAGDMWLNDYDACSLLGQELMEQINERNKHARTSSAYTKLSAQIRSKSRQYISDLGKLKQNLMRASASYHITQREVERRQRMIDALVTKEKQIEQASRNEGQSRSLLLSPGTETYSTGDPWGMNEEPEALRDLNNQDLHQHQQVVIQEQDRGLEALSHVVGRQKQMAIDIGNEVDSQDVLIDDLNDQVHRTDGRIQRETRHIKIIDRKSGACCYYILIVVLFIAIVVIVAVPYHGKP</sequence>
<comment type="caution">
    <text evidence="8">The sequence shown here is derived from an EMBL/GenBank/DDBJ whole genome shotgun (WGS) entry which is preliminary data.</text>
</comment>
<keyword evidence="6" id="KW-1133">Transmembrane helix</keyword>
<dbReference type="Proteomes" id="UP000678393">
    <property type="component" value="Unassembled WGS sequence"/>
</dbReference>
<keyword evidence="3" id="KW-0175">Coiled coil</keyword>
<organism evidence="8 9">
    <name type="scientific">Candidula unifasciata</name>
    <dbReference type="NCBI Taxonomy" id="100452"/>
    <lineage>
        <taxon>Eukaryota</taxon>
        <taxon>Metazoa</taxon>
        <taxon>Spiralia</taxon>
        <taxon>Lophotrochozoa</taxon>
        <taxon>Mollusca</taxon>
        <taxon>Gastropoda</taxon>
        <taxon>Heterobranchia</taxon>
        <taxon>Euthyneura</taxon>
        <taxon>Panpulmonata</taxon>
        <taxon>Eupulmonata</taxon>
        <taxon>Stylommatophora</taxon>
        <taxon>Helicina</taxon>
        <taxon>Helicoidea</taxon>
        <taxon>Geomitridae</taxon>
        <taxon>Candidula</taxon>
    </lineage>
</organism>
<keyword evidence="4 6" id="KW-0472">Membrane</keyword>
<evidence type="ECO:0000256" key="4">
    <source>
        <dbReference type="ARBA" id="ARBA00023136"/>
    </source>
</evidence>
<dbReference type="SMART" id="SM00397">
    <property type="entry name" value="t_SNARE"/>
    <property type="match status" value="1"/>
</dbReference>
<feature type="compositionally biased region" description="Polar residues" evidence="5">
    <location>
        <begin position="94"/>
        <end position="117"/>
    </location>
</feature>
<evidence type="ECO:0000256" key="1">
    <source>
        <dbReference type="ARBA" id="ARBA00004370"/>
    </source>
</evidence>
<name>A0A8S3ZL95_9EUPU</name>
<keyword evidence="6" id="KW-0812">Transmembrane</keyword>
<accession>A0A8S3ZL95</accession>
<feature type="transmembrane region" description="Helical" evidence="6">
    <location>
        <begin position="212"/>
        <end position="233"/>
    </location>
</feature>
<feature type="domain" description="T-SNARE coiled-coil homology" evidence="7">
    <location>
        <begin position="143"/>
        <end position="205"/>
    </location>
</feature>
<dbReference type="CDD" id="cd15852">
    <property type="entry name" value="SNARE_Syntaxin8"/>
    <property type="match status" value="1"/>
</dbReference>
<dbReference type="PROSITE" id="PS50192">
    <property type="entry name" value="T_SNARE"/>
    <property type="match status" value="1"/>
</dbReference>
<dbReference type="InterPro" id="IPR041875">
    <property type="entry name" value="Syntaxin-8_SNARE"/>
</dbReference>
<dbReference type="InterPro" id="IPR045242">
    <property type="entry name" value="Syntaxin"/>
</dbReference>
<dbReference type="SUPFAM" id="SSF58038">
    <property type="entry name" value="SNARE fusion complex"/>
    <property type="match status" value="1"/>
</dbReference>
<comment type="subcellular location">
    <subcellularLocation>
        <location evidence="1">Membrane</location>
    </subcellularLocation>
</comment>
<dbReference type="PANTHER" id="PTHR19957:SF124">
    <property type="entry name" value="SYNTAXIN-8"/>
    <property type="match status" value="1"/>
</dbReference>
<reference evidence="8" key="1">
    <citation type="submission" date="2021-04" db="EMBL/GenBank/DDBJ databases">
        <authorList>
            <consortium name="Molecular Ecology Group"/>
        </authorList>
    </citation>
    <scope>NUCLEOTIDE SEQUENCE</scope>
</reference>
<feature type="region of interest" description="Disordered" evidence="5">
    <location>
        <begin position="93"/>
        <end position="126"/>
    </location>
</feature>
<evidence type="ECO:0000256" key="5">
    <source>
        <dbReference type="SAM" id="MobiDB-lite"/>
    </source>
</evidence>
<evidence type="ECO:0000256" key="2">
    <source>
        <dbReference type="ARBA" id="ARBA00022448"/>
    </source>
</evidence>
<evidence type="ECO:0000313" key="8">
    <source>
        <dbReference type="EMBL" id="CAG5130283.1"/>
    </source>
</evidence>
<dbReference type="GO" id="GO:0000149">
    <property type="term" value="F:SNARE binding"/>
    <property type="evidence" value="ECO:0007669"/>
    <property type="project" value="TreeGrafter"/>
</dbReference>
<dbReference type="GO" id="GO:0005484">
    <property type="term" value="F:SNAP receptor activity"/>
    <property type="evidence" value="ECO:0007669"/>
    <property type="project" value="TreeGrafter"/>
</dbReference>
<keyword evidence="9" id="KW-1185">Reference proteome</keyword>
<dbReference type="GO" id="GO:0006886">
    <property type="term" value="P:intracellular protein transport"/>
    <property type="evidence" value="ECO:0007669"/>
    <property type="project" value="TreeGrafter"/>
</dbReference>
<protein>
    <recommendedName>
        <fullName evidence="7">t-SNARE coiled-coil homology domain-containing protein</fullName>
    </recommendedName>
</protein>
<dbReference type="OrthoDB" id="428895at2759"/>